<name>A0ABN7X5W2_GIGMA</name>
<dbReference type="EMBL" id="CAJVQB010093776">
    <property type="protein sequence ID" value="CAG8848859.1"/>
    <property type="molecule type" value="Genomic_DNA"/>
</dbReference>
<evidence type="ECO:0000313" key="1">
    <source>
        <dbReference type="EMBL" id="CAG8848859.1"/>
    </source>
</evidence>
<gene>
    <name evidence="1" type="ORF">GMARGA_LOCUS39397</name>
</gene>
<dbReference type="Proteomes" id="UP000789901">
    <property type="component" value="Unassembled WGS sequence"/>
</dbReference>
<accession>A0ABN7X5W2</accession>
<evidence type="ECO:0000313" key="2">
    <source>
        <dbReference type="Proteomes" id="UP000789901"/>
    </source>
</evidence>
<comment type="caution">
    <text evidence="1">The sequence shown here is derived from an EMBL/GenBank/DDBJ whole genome shotgun (WGS) entry which is preliminary data.</text>
</comment>
<protein>
    <submittedName>
        <fullName evidence="1">25962_t:CDS:1</fullName>
    </submittedName>
</protein>
<organism evidence="1 2">
    <name type="scientific">Gigaspora margarita</name>
    <dbReference type="NCBI Taxonomy" id="4874"/>
    <lineage>
        <taxon>Eukaryota</taxon>
        <taxon>Fungi</taxon>
        <taxon>Fungi incertae sedis</taxon>
        <taxon>Mucoromycota</taxon>
        <taxon>Glomeromycotina</taxon>
        <taxon>Glomeromycetes</taxon>
        <taxon>Diversisporales</taxon>
        <taxon>Gigasporaceae</taxon>
        <taxon>Gigaspora</taxon>
    </lineage>
</organism>
<proteinExistence type="predicted"/>
<reference evidence="1 2" key="1">
    <citation type="submission" date="2021-06" db="EMBL/GenBank/DDBJ databases">
        <authorList>
            <person name="Kallberg Y."/>
            <person name="Tangrot J."/>
            <person name="Rosling A."/>
        </authorList>
    </citation>
    <scope>NUCLEOTIDE SEQUENCE [LARGE SCALE GENOMIC DNA]</scope>
    <source>
        <strain evidence="1 2">120-4 pot B 10/14</strain>
    </source>
</reference>
<keyword evidence="2" id="KW-1185">Reference proteome</keyword>
<sequence length="97" mass="11166">MTKLEKTVEALRESTRNIYSAAPTTKALEGIENLSLKDLQKCVIKATSPVQKKLSRAKPESVQEKPKLEVDYNRLKKFWKIMKQNKPTVKPLQIKLE</sequence>
<feature type="non-terminal residue" evidence="1">
    <location>
        <position position="97"/>
    </location>
</feature>